<comment type="function">
    <text evidence="4">Located at the polypeptide exit tunnel on the outside of the subunit.</text>
</comment>
<dbReference type="InterPro" id="IPR014722">
    <property type="entry name" value="Rib_uL2_dom2"/>
</dbReference>
<dbReference type="InterPro" id="IPR008991">
    <property type="entry name" value="Translation_prot_SH3-like_sf"/>
</dbReference>
<dbReference type="AlphaFoldDB" id="A0A2H1EHW3"/>
<dbReference type="OrthoDB" id="10899at2157"/>
<evidence type="ECO:0000256" key="3">
    <source>
        <dbReference type="ARBA" id="ARBA00023274"/>
    </source>
</evidence>
<comment type="similarity">
    <text evidence="1 4">Belongs to the universal ribosomal protein uL24 family.</text>
</comment>
<evidence type="ECO:0000256" key="5">
    <source>
        <dbReference type="SAM" id="MobiDB-lite"/>
    </source>
</evidence>
<dbReference type="GO" id="GO:0015934">
    <property type="term" value="C:large ribosomal subunit"/>
    <property type="evidence" value="ECO:0007669"/>
    <property type="project" value="UniProtKB-UniRule"/>
</dbReference>
<dbReference type="HAMAP" id="MF_01326_A">
    <property type="entry name" value="Ribosomal_uL24_A"/>
    <property type="match status" value="1"/>
</dbReference>
<keyword evidence="4" id="KW-0699">rRNA-binding</keyword>
<evidence type="ECO:0000256" key="2">
    <source>
        <dbReference type="ARBA" id="ARBA00022980"/>
    </source>
</evidence>
<dbReference type="CDD" id="cd06089">
    <property type="entry name" value="KOW_RPL26"/>
    <property type="match status" value="1"/>
</dbReference>
<accession>A0A2H1EHW3</accession>
<evidence type="ECO:0000313" key="8">
    <source>
        <dbReference type="Proteomes" id="UP000232412"/>
    </source>
</evidence>
<dbReference type="InterPro" id="IPR005824">
    <property type="entry name" value="KOW"/>
</dbReference>
<dbReference type="GO" id="GO:0019843">
    <property type="term" value="F:rRNA binding"/>
    <property type="evidence" value="ECO:0007669"/>
    <property type="project" value="UniProtKB-UniRule"/>
</dbReference>
<feature type="compositionally biased region" description="Basic and acidic residues" evidence="5">
    <location>
        <begin position="127"/>
        <end position="168"/>
    </location>
</feature>
<dbReference type="PROSITE" id="PS01108">
    <property type="entry name" value="RIBOSOMAL_L24"/>
    <property type="match status" value="1"/>
</dbReference>
<evidence type="ECO:0000256" key="4">
    <source>
        <dbReference type="HAMAP-Rule" id="MF_01326"/>
    </source>
</evidence>
<keyword evidence="2 4" id="KW-0689">Ribosomal protein</keyword>
<keyword evidence="3 4" id="KW-0687">Ribonucleoprotein</keyword>
<dbReference type="Proteomes" id="UP000232412">
    <property type="component" value="Unassembled WGS sequence"/>
</dbReference>
<keyword evidence="8" id="KW-1185">Reference proteome</keyword>
<dbReference type="SMART" id="SM00739">
    <property type="entry name" value="KOW"/>
    <property type="match status" value="1"/>
</dbReference>
<evidence type="ECO:0000256" key="1">
    <source>
        <dbReference type="ARBA" id="ARBA00010618"/>
    </source>
</evidence>
<organism evidence="7 8">
    <name type="scientific">Nitrosotalea sinensis</name>
    <dbReference type="NCBI Taxonomy" id="1499975"/>
    <lineage>
        <taxon>Archaea</taxon>
        <taxon>Nitrososphaerota</taxon>
        <taxon>Nitrososphaeria</taxon>
        <taxon>Nitrosotaleales</taxon>
        <taxon>Nitrosotaleaceae</taxon>
        <taxon>Nitrosotalea</taxon>
    </lineage>
</organism>
<dbReference type="NCBIfam" id="TIGR01080">
    <property type="entry name" value="rplX_A_E"/>
    <property type="match status" value="1"/>
</dbReference>
<keyword evidence="4" id="KW-0694">RNA-binding</keyword>
<sequence length="168" mass="19102">MKPTTIRKKMLYAASQHLQSKQLGSHLSKDLKEKYHCSSMRVIEGDSVKVLRGEFKGIEGKVTRVSTEKRGIAIEGIKREKLKGGNVDIYIHPSNVIITSLNLEDKWRQSRLEGQKPKTAKVTSSPENKETKPKEQKEAKKEKPKETKNESKSDDKKDKSKNEKKGTK</sequence>
<dbReference type="InterPro" id="IPR041988">
    <property type="entry name" value="Ribosomal_uL24_KOW"/>
</dbReference>
<proteinExistence type="inferred from homology"/>
<dbReference type="Pfam" id="PF16906">
    <property type="entry name" value="Ribosomal_L26"/>
    <property type="match status" value="1"/>
</dbReference>
<reference evidence="8" key="1">
    <citation type="submission" date="2016-12" db="EMBL/GenBank/DDBJ databases">
        <authorList>
            <person name="Herbold C."/>
        </authorList>
    </citation>
    <scope>NUCLEOTIDE SEQUENCE [LARGE SCALE GENOMIC DNA]</scope>
</reference>
<dbReference type="Gene3D" id="2.30.30.30">
    <property type="match status" value="1"/>
</dbReference>
<dbReference type="GO" id="GO:0006412">
    <property type="term" value="P:translation"/>
    <property type="evidence" value="ECO:0007669"/>
    <property type="project" value="UniProtKB-UniRule"/>
</dbReference>
<dbReference type="Pfam" id="PF00467">
    <property type="entry name" value="KOW"/>
    <property type="match status" value="1"/>
</dbReference>
<feature type="region of interest" description="Disordered" evidence="5">
    <location>
        <begin position="110"/>
        <end position="168"/>
    </location>
</feature>
<evidence type="ECO:0000259" key="6">
    <source>
        <dbReference type="SMART" id="SM00739"/>
    </source>
</evidence>
<dbReference type="RefSeq" id="WP_101010516.1">
    <property type="nucleotide sequence ID" value="NZ_FRFC01000004.1"/>
</dbReference>
<dbReference type="PANTHER" id="PTHR11143">
    <property type="entry name" value="60S RIBOSOMAL PROTEIN L26 FAMILY MEMBER"/>
    <property type="match status" value="1"/>
</dbReference>
<evidence type="ECO:0000313" key="7">
    <source>
        <dbReference type="EMBL" id="SHO46853.1"/>
    </source>
</evidence>
<dbReference type="GO" id="GO:0003735">
    <property type="term" value="F:structural constituent of ribosome"/>
    <property type="evidence" value="ECO:0007669"/>
    <property type="project" value="UniProtKB-UniRule"/>
</dbReference>
<dbReference type="EMBL" id="FRFC01000004">
    <property type="protein sequence ID" value="SHO46853.1"/>
    <property type="molecule type" value="Genomic_DNA"/>
</dbReference>
<name>A0A2H1EHW3_9ARCH</name>
<dbReference type="InterPro" id="IPR005825">
    <property type="entry name" value="Ribosomal_uL24_CS"/>
</dbReference>
<protein>
    <recommendedName>
        <fullName evidence="4">Large ribosomal subunit protein uL24</fullName>
    </recommendedName>
</protein>
<dbReference type="SUPFAM" id="SSF50104">
    <property type="entry name" value="Translation proteins SH3-like domain"/>
    <property type="match status" value="1"/>
</dbReference>
<feature type="domain" description="KOW" evidence="6">
    <location>
        <begin position="41"/>
        <end position="68"/>
    </location>
</feature>
<gene>
    <name evidence="7" type="primary">rpl24p</name>
    <name evidence="4" type="synonym">rpl24</name>
    <name evidence="7" type="ORF">NSIN_30278</name>
</gene>
<comment type="function">
    <text evidence="4">One of two assembly initiator proteins, it binds directly to the 5'-end of the 23S rRNA, where it nucleates assembly of the 50S subunit.</text>
</comment>
<comment type="subunit">
    <text evidence="4">Part of the 50S ribosomal subunit.</text>
</comment>
<dbReference type="InterPro" id="IPR005756">
    <property type="entry name" value="Ribosomal_uL24_euk/arc"/>
</dbReference>